<accession>A0A7S4DJG9</accession>
<evidence type="ECO:0000313" key="1">
    <source>
        <dbReference type="EMBL" id="CAE0653144.1"/>
    </source>
</evidence>
<dbReference type="AlphaFoldDB" id="A0A7S4DJG9"/>
<proteinExistence type="predicted"/>
<gene>
    <name evidence="1" type="ORF">LGLO00237_LOCUS6013</name>
</gene>
<sequence>MQGAKASLETRLIEDEISRLSLFTDMAFHLPACSQCCPPCTPVRLNGTTVTLQETTTQNYALKQTADLQTHAPVPTTPSKSFGAAYGFNIMAAVCAFKSTEVNTFVGSSPSGST</sequence>
<protein>
    <submittedName>
        <fullName evidence="1">Uncharacterized protein</fullName>
    </submittedName>
</protein>
<reference evidence="1" key="1">
    <citation type="submission" date="2021-01" db="EMBL/GenBank/DDBJ databases">
        <authorList>
            <person name="Corre E."/>
            <person name="Pelletier E."/>
            <person name="Niang G."/>
            <person name="Scheremetjew M."/>
            <person name="Finn R."/>
            <person name="Kale V."/>
            <person name="Holt S."/>
            <person name="Cochrane G."/>
            <person name="Meng A."/>
            <person name="Brown T."/>
            <person name="Cohen L."/>
        </authorList>
    </citation>
    <scope>NUCLEOTIDE SEQUENCE</scope>
    <source>
        <strain evidence="1">CCCM811</strain>
    </source>
</reference>
<dbReference type="EMBL" id="HBIV01008037">
    <property type="protein sequence ID" value="CAE0653144.1"/>
    <property type="molecule type" value="Transcribed_RNA"/>
</dbReference>
<organism evidence="1">
    <name type="scientific">Lotharella globosa</name>
    <dbReference type="NCBI Taxonomy" id="91324"/>
    <lineage>
        <taxon>Eukaryota</taxon>
        <taxon>Sar</taxon>
        <taxon>Rhizaria</taxon>
        <taxon>Cercozoa</taxon>
        <taxon>Chlorarachniophyceae</taxon>
        <taxon>Lotharella</taxon>
    </lineage>
</organism>
<name>A0A7S4DJG9_9EUKA</name>